<dbReference type="PANTHER" id="PTHR46844">
    <property type="entry name" value="SLR5058 PROTEIN"/>
    <property type="match status" value="1"/>
</dbReference>
<dbReference type="AlphaFoldDB" id="A0A977KXF4"/>
<dbReference type="PANTHER" id="PTHR46844:SF1">
    <property type="entry name" value="SLR5058 PROTEIN"/>
    <property type="match status" value="1"/>
</dbReference>
<accession>A0A977KXF4</accession>
<dbReference type="PROSITE" id="PS50837">
    <property type="entry name" value="NACHT"/>
    <property type="match status" value="1"/>
</dbReference>
<gene>
    <name evidence="2" type="ORF">KA717_01570</name>
</gene>
<organism evidence="2">
    <name type="scientific">Woronichinia naegeliana WA131</name>
    <dbReference type="NCBI Taxonomy" id="2824559"/>
    <lineage>
        <taxon>Bacteria</taxon>
        <taxon>Bacillati</taxon>
        <taxon>Cyanobacteriota</taxon>
        <taxon>Cyanophyceae</taxon>
        <taxon>Synechococcales</taxon>
        <taxon>Coelosphaeriaceae</taxon>
        <taxon>Woronichinia</taxon>
    </lineage>
</organism>
<proteinExistence type="predicted"/>
<dbReference type="SUPFAM" id="SSF52540">
    <property type="entry name" value="P-loop containing nucleoside triphosphate hydrolases"/>
    <property type="match status" value="1"/>
</dbReference>
<name>A0A977KXF4_9CYAN</name>
<dbReference type="KEGG" id="wna:KA717_01570"/>
<dbReference type="InterPro" id="IPR054501">
    <property type="entry name" value="NCH2"/>
</dbReference>
<sequence>MEAEPEIVQTAIALDAQSSLEDWVKFLRSQLHDLIQTTCNTLQSSFDVTQPELSDIYTALYILPQPARQRWLEVSDLKEAQATTERLNLSPDNPQMIAGIDVIAEYSKLMLLGKPGAGKTTFLQYLALQCNQGNYREDLVPFFIQLRSLITENSEEEEFNFSHYFSQLFLPYGIPQDKILLLLQEGRFLLLLDGLDEISLQESEKLLKQIDKFAQDYYKNQIIITCRSASQNYHFRGFNYVEIADFSYPQIEIFAQKWFMAVNSDPNQGVKKAEQFLEQLNRPENRPIRELGITPILLNLICSVFRERESFPTKRSKLYQAGLDILLQRWDQARGIQRDQIYRHLSLTDKIKLLCQIAATTFEQGNYFFETPDVLSLIEDYLRNLSQNSSPTTTDLETLWLNSEAVLKAIELQHGLLVERARDIYSFSHLTFQEYLTARKIVATPAKQLTLELERLGTRIYDKNWREVIALTVSMLPKANFLLQRMKMILDDSVQQDPDLINCLEQIETKVKGLKLAYQPAAIRAYYFTLFLYRDLNLAIALDVKFGSQQTLSKELALDSALARIYGDATKLQENPDAKKYLHFCFGLDLEQKFSLAPDFAQAFKTLKADLPSLEPSPTACTETPLSIADWWTEKGSDWLTKFWQMLIQYRGIGQYWRASSNKIHLWYQYYQGNLFLVECLHSDCAVDPEVRQSLEANLMTVPH</sequence>
<dbReference type="Pfam" id="PF05729">
    <property type="entry name" value="NACHT"/>
    <property type="match status" value="1"/>
</dbReference>
<evidence type="ECO:0000313" key="2">
    <source>
        <dbReference type="EMBL" id="UXE61684.1"/>
    </source>
</evidence>
<evidence type="ECO:0000259" key="1">
    <source>
        <dbReference type="PROSITE" id="PS50837"/>
    </source>
</evidence>
<dbReference type="Pfam" id="PF22727">
    <property type="entry name" value="NCH2"/>
    <property type="match status" value="1"/>
</dbReference>
<dbReference type="InterPro" id="IPR027417">
    <property type="entry name" value="P-loop_NTPase"/>
</dbReference>
<dbReference type="Proteomes" id="UP001065613">
    <property type="component" value="Chromosome"/>
</dbReference>
<dbReference type="InterPro" id="IPR007111">
    <property type="entry name" value="NACHT_NTPase"/>
</dbReference>
<protein>
    <submittedName>
        <fullName evidence="2">NACHT domain-containing NTPase</fullName>
    </submittedName>
</protein>
<dbReference type="EMBL" id="CP073041">
    <property type="protein sequence ID" value="UXE61684.1"/>
    <property type="molecule type" value="Genomic_DNA"/>
</dbReference>
<reference evidence="2" key="1">
    <citation type="submission" date="2021-04" db="EMBL/GenBank/DDBJ databases">
        <title>Genome sequence of Woronichinia naegeliana from Washington state freshwater lake bloom.</title>
        <authorList>
            <person name="Dreher T.W."/>
        </authorList>
    </citation>
    <scope>NUCLEOTIDE SEQUENCE</scope>
    <source>
        <strain evidence="2">WA131</strain>
    </source>
</reference>
<feature type="domain" description="NACHT" evidence="1">
    <location>
        <begin position="107"/>
        <end position="228"/>
    </location>
</feature>
<dbReference type="Gene3D" id="3.40.50.300">
    <property type="entry name" value="P-loop containing nucleotide triphosphate hydrolases"/>
    <property type="match status" value="1"/>
</dbReference>